<dbReference type="FunFam" id="3.20.20.140:FF:000065">
    <property type="entry name" value="N-acetylglucosamine-6-phosphate deacetylase"/>
    <property type="match status" value="1"/>
</dbReference>
<evidence type="ECO:0000259" key="8">
    <source>
        <dbReference type="Pfam" id="PF01979"/>
    </source>
</evidence>
<dbReference type="SUPFAM" id="SSF51338">
    <property type="entry name" value="Composite domain of metallo-dependent hydrolases"/>
    <property type="match status" value="1"/>
</dbReference>
<evidence type="ECO:0000256" key="6">
    <source>
        <dbReference type="ARBA" id="ARBA00023277"/>
    </source>
</evidence>
<evidence type="ECO:0000313" key="10">
    <source>
        <dbReference type="Proteomes" id="UP000826661"/>
    </source>
</evidence>
<keyword evidence="10" id="KW-1185">Reference proteome</keyword>
<dbReference type="PANTHER" id="PTHR11113:SF14">
    <property type="entry name" value="N-ACETYLGLUCOSAMINE-6-PHOSPHATE DEACETYLASE"/>
    <property type="match status" value="1"/>
</dbReference>
<dbReference type="SUPFAM" id="SSF51556">
    <property type="entry name" value="Metallo-dependent hydrolases"/>
    <property type="match status" value="1"/>
</dbReference>
<dbReference type="EMBL" id="CP075866">
    <property type="protein sequence ID" value="QYS98642.1"/>
    <property type="molecule type" value="Genomic_DNA"/>
</dbReference>
<evidence type="ECO:0000256" key="7">
    <source>
        <dbReference type="ARBA" id="ARBA00047647"/>
    </source>
</evidence>
<dbReference type="Proteomes" id="UP000826661">
    <property type="component" value="Chromosome III"/>
</dbReference>
<dbReference type="NCBIfam" id="TIGR00221">
    <property type="entry name" value="nagA"/>
    <property type="match status" value="1"/>
</dbReference>
<evidence type="ECO:0000313" key="9">
    <source>
        <dbReference type="EMBL" id="QYS98642.1"/>
    </source>
</evidence>
<dbReference type="InterPro" id="IPR011059">
    <property type="entry name" value="Metal-dep_hydrolase_composite"/>
</dbReference>
<organism evidence="9 10">
    <name type="scientific">Trichoderma simmonsii</name>
    <dbReference type="NCBI Taxonomy" id="1491479"/>
    <lineage>
        <taxon>Eukaryota</taxon>
        <taxon>Fungi</taxon>
        <taxon>Dikarya</taxon>
        <taxon>Ascomycota</taxon>
        <taxon>Pezizomycotina</taxon>
        <taxon>Sordariomycetes</taxon>
        <taxon>Hypocreomycetidae</taxon>
        <taxon>Hypocreales</taxon>
        <taxon>Hypocreaceae</taxon>
        <taxon>Trichoderma</taxon>
    </lineage>
</organism>
<reference evidence="9 10" key="1">
    <citation type="journal article" date="2021" name="BMC Genomics">
        <title>Telomere-to-telomere genome assembly of asparaginase-producing Trichoderma simmonsii.</title>
        <authorList>
            <person name="Chung D."/>
            <person name="Kwon Y.M."/>
            <person name="Yang Y."/>
        </authorList>
    </citation>
    <scope>NUCLEOTIDE SEQUENCE [LARGE SCALE GENOMIC DNA]</scope>
    <source>
        <strain evidence="9 10">GH-Sj1</strain>
    </source>
</reference>
<evidence type="ECO:0000256" key="4">
    <source>
        <dbReference type="ARBA" id="ARBA00022723"/>
    </source>
</evidence>
<proteinExistence type="inferred from homology"/>
<dbReference type="GO" id="GO:0008448">
    <property type="term" value="F:N-acetylglucosamine-6-phosphate deacetylase activity"/>
    <property type="evidence" value="ECO:0007669"/>
    <property type="project" value="UniProtKB-EC"/>
</dbReference>
<sequence>MTSSSGTMLQVCSLQPPTEPAMSPRYIKFTNARVVLGSELVTQDLWVDSGSGKICGVPKDVLAADIKAIDLKGRILAPGFIDVQINGAFGFDFSNLDCLNNPVKFRRDLHSLNQRLIQTGTTSYLPTMTSQFTKTYHHALPFLGPTGAGRRASTGAESLGAHCEGPFFAHTQKGCHSPEAILSLGNTSEPELLARVYGEENLFSSPGSTPNVKMVTLAPERLGALDSILKLSEHGIVASIGHTAATYDEAVLGVKSGSKMVTHLFNAMNQLHHREPGIFGLIASSKDRVFDERVDLADDGRPYFGIIADGIHLHPASIRLAYGAHPEGLILITDAVMFMGMEDGVYEWTNGQRTVKQGMTLKLEGTSTLAGSAIDLMSCVNNLLRWTGCSIPDAIRTVTTTPAAMLGISVKGNLSPGADADIVVLESGHDADGFTALSITEVWKFGTQVYNANR</sequence>
<dbReference type="InterPro" id="IPR003764">
    <property type="entry name" value="GlcNAc_6-P_deAcase"/>
</dbReference>
<dbReference type="GO" id="GO:0006046">
    <property type="term" value="P:N-acetylglucosamine catabolic process"/>
    <property type="evidence" value="ECO:0007669"/>
    <property type="project" value="TreeGrafter"/>
</dbReference>
<keyword evidence="6" id="KW-0119">Carbohydrate metabolism</keyword>
<dbReference type="InterPro" id="IPR006680">
    <property type="entry name" value="Amidohydro-rel"/>
</dbReference>
<gene>
    <name evidence="9" type="ORF">H0G86_005811</name>
</gene>
<evidence type="ECO:0000256" key="2">
    <source>
        <dbReference type="ARBA" id="ARBA00011899"/>
    </source>
</evidence>
<evidence type="ECO:0000256" key="3">
    <source>
        <dbReference type="ARBA" id="ARBA00018029"/>
    </source>
</evidence>
<accession>A0A8G0PFI2</accession>
<dbReference type="GO" id="GO:0046872">
    <property type="term" value="F:metal ion binding"/>
    <property type="evidence" value="ECO:0007669"/>
    <property type="project" value="UniProtKB-KW"/>
</dbReference>
<dbReference type="InterPro" id="IPR032466">
    <property type="entry name" value="Metal_Hydrolase"/>
</dbReference>
<dbReference type="EC" id="3.5.1.25" evidence="2"/>
<dbReference type="Pfam" id="PF01979">
    <property type="entry name" value="Amidohydro_1"/>
    <property type="match status" value="1"/>
</dbReference>
<dbReference type="PANTHER" id="PTHR11113">
    <property type="entry name" value="N-ACETYLGLUCOSAMINE-6-PHOSPHATE DEACETYLASE"/>
    <property type="match status" value="1"/>
</dbReference>
<keyword evidence="4" id="KW-0479">Metal-binding</keyword>
<evidence type="ECO:0000256" key="5">
    <source>
        <dbReference type="ARBA" id="ARBA00022801"/>
    </source>
</evidence>
<keyword evidence="5" id="KW-0378">Hydrolase</keyword>
<protein>
    <recommendedName>
        <fullName evidence="3">N-acetylglucosamine-6-phosphate deacetylase</fullName>
        <ecNumber evidence="2">3.5.1.25</ecNumber>
    </recommendedName>
</protein>
<feature type="domain" description="Amidohydrolase-related" evidence="8">
    <location>
        <begin position="75"/>
        <end position="429"/>
    </location>
</feature>
<name>A0A8G0PFI2_9HYPO</name>
<dbReference type="AlphaFoldDB" id="A0A8G0PFI2"/>
<dbReference type="Gene3D" id="3.20.20.140">
    <property type="entry name" value="Metal-dependent hydrolases"/>
    <property type="match status" value="1"/>
</dbReference>
<dbReference type="CDD" id="cd00854">
    <property type="entry name" value="NagA"/>
    <property type="match status" value="1"/>
</dbReference>
<evidence type="ECO:0000256" key="1">
    <source>
        <dbReference type="ARBA" id="ARBA00010716"/>
    </source>
</evidence>
<comment type="similarity">
    <text evidence="1">Belongs to the metallo-dependent hydrolases superfamily. NagA family.</text>
</comment>
<comment type="catalytic activity">
    <reaction evidence="7">
        <text>N-acetyl-D-glucosamine 6-phosphate + H2O = D-glucosamine 6-phosphate + acetate</text>
        <dbReference type="Rhea" id="RHEA:22936"/>
        <dbReference type="ChEBI" id="CHEBI:15377"/>
        <dbReference type="ChEBI" id="CHEBI:30089"/>
        <dbReference type="ChEBI" id="CHEBI:57513"/>
        <dbReference type="ChEBI" id="CHEBI:58725"/>
        <dbReference type="EC" id="3.5.1.25"/>
    </reaction>
</comment>